<proteinExistence type="predicted"/>
<dbReference type="Proteomes" id="UP000053370">
    <property type="component" value="Unassembled WGS sequence"/>
</dbReference>
<dbReference type="Pfam" id="PF14567">
    <property type="entry name" value="SUKH_5"/>
    <property type="match status" value="1"/>
</dbReference>
<dbReference type="Gene3D" id="3.40.1580.10">
    <property type="entry name" value="SMI1/KNR4-like"/>
    <property type="match status" value="1"/>
</dbReference>
<dbReference type="InterPro" id="IPR037883">
    <property type="entry name" value="Knr4/Smi1-like_sf"/>
</dbReference>
<accession>A0A0S7BTU6</accession>
<dbReference type="RefSeq" id="WP_062279470.1">
    <property type="nucleotide sequence ID" value="NZ_DF968181.1"/>
</dbReference>
<gene>
    <name evidence="2" type="ORF">ATC1_13276</name>
</gene>
<feature type="domain" description="Knr4/Smi1-like" evidence="1">
    <location>
        <begin position="19"/>
        <end position="129"/>
    </location>
</feature>
<name>A0A0S7BTU6_9CHLR</name>
<dbReference type="SUPFAM" id="SSF160631">
    <property type="entry name" value="SMI1/KNR4-like"/>
    <property type="match status" value="1"/>
</dbReference>
<evidence type="ECO:0000313" key="2">
    <source>
        <dbReference type="EMBL" id="GAP40304.1"/>
    </source>
</evidence>
<organism evidence="2">
    <name type="scientific">Flexilinea flocculi</name>
    <dbReference type="NCBI Taxonomy" id="1678840"/>
    <lineage>
        <taxon>Bacteria</taxon>
        <taxon>Bacillati</taxon>
        <taxon>Chloroflexota</taxon>
        <taxon>Anaerolineae</taxon>
        <taxon>Anaerolineales</taxon>
        <taxon>Anaerolineaceae</taxon>
        <taxon>Flexilinea</taxon>
    </lineage>
</organism>
<protein>
    <submittedName>
        <fullName evidence="2">SMI1-KNR4 cell-wall</fullName>
    </submittedName>
</protein>
<evidence type="ECO:0000313" key="3">
    <source>
        <dbReference type="Proteomes" id="UP000053370"/>
    </source>
</evidence>
<dbReference type="AlphaFoldDB" id="A0A0S7BTU6"/>
<dbReference type="InterPro" id="IPR018958">
    <property type="entry name" value="Knr4/Smi1-like_dom"/>
</dbReference>
<dbReference type="SMART" id="SM00860">
    <property type="entry name" value="SMI1_KNR4"/>
    <property type="match status" value="1"/>
</dbReference>
<keyword evidence="3" id="KW-1185">Reference proteome</keyword>
<dbReference type="EMBL" id="DF968181">
    <property type="protein sequence ID" value="GAP40304.1"/>
    <property type="molecule type" value="Genomic_DNA"/>
</dbReference>
<sequence length="129" mass="14520">MSKIVSKISAMRSFKGMMPATDEQITTAEQRLGVQFSPEYREYLSAYGAASVFGHELTGICTLSRLNVIEVTISERVDNPSVPLNWYVIEETHIDSIVIWQTETGEIFQSIPNMPPLKLCDSLSEYIDL</sequence>
<dbReference type="STRING" id="1678840.ATC1_13276"/>
<evidence type="ECO:0000259" key="1">
    <source>
        <dbReference type="SMART" id="SM00860"/>
    </source>
</evidence>
<reference evidence="2" key="1">
    <citation type="journal article" date="2015" name="Genome Announc.">
        <title>Draft Genome Sequence of Anaerolineae Strain TC1, a Novel Isolate from a Methanogenic Wastewater Treatment System.</title>
        <authorList>
            <person name="Matsuura N."/>
            <person name="Tourlousse D.M."/>
            <person name="Sun L."/>
            <person name="Toyonaga M."/>
            <person name="Kuroda K."/>
            <person name="Ohashi A."/>
            <person name="Cruz R."/>
            <person name="Yamaguchi T."/>
            <person name="Sekiguchi Y."/>
        </authorList>
    </citation>
    <scope>NUCLEOTIDE SEQUENCE [LARGE SCALE GENOMIC DNA]</scope>
    <source>
        <strain evidence="2">TC1</strain>
    </source>
</reference>
<dbReference type="OrthoDB" id="284056at2"/>